<protein>
    <recommendedName>
        <fullName evidence="3">S-locus glycoprotein domain-containing protein</fullName>
    </recommendedName>
</protein>
<dbReference type="Proteomes" id="UP000652761">
    <property type="component" value="Unassembled WGS sequence"/>
</dbReference>
<comment type="caution">
    <text evidence="4">The sequence shown here is derived from an EMBL/GenBank/DDBJ whole genome shotgun (WGS) entry which is preliminary data.</text>
</comment>
<name>A0A843WFP4_COLES</name>
<keyword evidence="5" id="KW-1185">Reference proteome</keyword>
<sequence>MMALHEYGIDGFFSSNTTYFTYVRHEVGAFSTMWIDVSGRWMWQKWIESTQEWSIFSFMPRDPCEVYVNCGPFDTCSTHIISYCGCLPGFEPTSMADWSLGDTSRGMQQEDSIAVWQQQLGRRWAGRVPQAIQCPDADKPDLSYDIECPRV</sequence>
<dbReference type="PANTHER" id="PTHR32444:SF247">
    <property type="entry name" value="OS01G0958200 PROTEIN"/>
    <property type="match status" value="1"/>
</dbReference>
<dbReference type="OrthoDB" id="10625855at2759"/>
<keyword evidence="2" id="KW-1015">Disulfide bond</keyword>
<organism evidence="4 5">
    <name type="scientific">Colocasia esculenta</name>
    <name type="common">Wild taro</name>
    <name type="synonym">Arum esculentum</name>
    <dbReference type="NCBI Taxonomy" id="4460"/>
    <lineage>
        <taxon>Eukaryota</taxon>
        <taxon>Viridiplantae</taxon>
        <taxon>Streptophyta</taxon>
        <taxon>Embryophyta</taxon>
        <taxon>Tracheophyta</taxon>
        <taxon>Spermatophyta</taxon>
        <taxon>Magnoliopsida</taxon>
        <taxon>Liliopsida</taxon>
        <taxon>Araceae</taxon>
        <taxon>Aroideae</taxon>
        <taxon>Colocasieae</taxon>
        <taxon>Colocasia</taxon>
    </lineage>
</organism>
<dbReference type="InterPro" id="IPR000858">
    <property type="entry name" value="S_locus_glycoprot_dom"/>
</dbReference>
<evidence type="ECO:0000313" key="5">
    <source>
        <dbReference type="Proteomes" id="UP000652761"/>
    </source>
</evidence>
<dbReference type="Pfam" id="PF00954">
    <property type="entry name" value="S_locus_glycop"/>
    <property type="match status" value="1"/>
</dbReference>
<feature type="domain" description="S-locus glycoprotein" evidence="3">
    <location>
        <begin position="14"/>
        <end position="93"/>
    </location>
</feature>
<keyword evidence="1" id="KW-0732">Signal</keyword>
<dbReference type="AlphaFoldDB" id="A0A843WFP4"/>
<evidence type="ECO:0000313" key="4">
    <source>
        <dbReference type="EMBL" id="MQM05558.1"/>
    </source>
</evidence>
<evidence type="ECO:0000256" key="1">
    <source>
        <dbReference type="ARBA" id="ARBA00022729"/>
    </source>
</evidence>
<gene>
    <name evidence="4" type="ORF">Taro_038375</name>
</gene>
<reference evidence="4" key="1">
    <citation type="submission" date="2017-07" db="EMBL/GenBank/DDBJ databases">
        <title>Taro Niue Genome Assembly and Annotation.</title>
        <authorList>
            <person name="Atibalentja N."/>
            <person name="Keating K."/>
            <person name="Fields C.J."/>
        </authorList>
    </citation>
    <scope>NUCLEOTIDE SEQUENCE</scope>
    <source>
        <strain evidence="4">Niue_2</strain>
        <tissue evidence="4">Leaf</tissue>
    </source>
</reference>
<dbReference type="GO" id="GO:0048544">
    <property type="term" value="P:recognition of pollen"/>
    <property type="evidence" value="ECO:0007669"/>
    <property type="project" value="InterPro"/>
</dbReference>
<evidence type="ECO:0000259" key="3">
    <source>
        <dbReference type="Pfam" id="PF00954"/>
    </source>
</evidence>
<proteinExistence type="predicted"/>
<accession>A0A843WFP4</accession>
<dbReference type="EMBL" id="NMUH01003435">
    <property type="protein sequence ID" value="MQM05558.1"/>
    <property type="molecule type" value="Genomic_DNA"/>
</dbReference>
<dbReference type="PANTHER" id="PTHR32444">
    <property type="entry name" value="BULB-TYPE LECTIN DOMAIN-CONTAINING PROTEIN"/>
    <property type="match status" value="1"/>
</dbReference>
<evidence type="ECO:0000256" key="2">
    <source>
        <dbReference type="ARBA" id="ARBA00023157"/>
    </source>
</evidence>